<dbReference type="EMBL" id="FJVC01000102">
    <property type="protein sequence ID" value="CZT42764.1"/>
    <property type="molecule type" value="Genomic_DNA"/>
</dbReference>
<keyword evidence="2" id="KW-1185">Reference proteome</keyword>
<reference evidence="2" key="1">
    <citation type="submission" date="2016-03" db="EMBL/GenBank/DDBJ databases">
        <authorList>
            <person name="Guldener U."/>
        </authorList>
    </citation>
    <scope>NUCLEOTIDE SEQUENCE [LARGE SCALE GENOMIC DNA]</scope>
</reference>
<protein>
    <submittedName>
        <fullName evidence="1">Uncharacterized protein</fullName>
    </submittedName>
</protein>
<sequence length="60" mass="6452">MEKVQDTIVPNQSQQATTFLASIAGKLRSLYYVTAFSNTTLPHVGRFGSASDKATFGGNQ</sequence>
<organism evidence="1 2">
    <name type="scientific">Rhynchosporium secalis</name>
    <name type="common">Barley scald fungus</name>
    <dbReference type="NCBI Taxonomy" id="38038"/>
    <lineage>
        <taxon>Eukaryota</taxon>
        <taxon>Fungi</taxon>
        <taxon>Dikarya</taxon>
        <taxon>Ascomycota</taxon>
        <taxon>Pezizomycotina</taxon>
        <taxon>Leotiomycetes</taxon>
        <taxon>Helotiales</taxon>
        <taxon>Ploettnerulaceae</taxon>
        <taxon>Rhynchosporium</taxon>
    </lineage>
</organism>
<evidence type="ECO:0000313" key="1">
    <source>
        <dbReference type="EMBL" id="CZT42764.1"/>
    </source>
</evidence>
<evidence type="ECO:0000313" key="2">
    <source>
        <dbReference type="Proteomes" id="UP000177625"/>
    </source>
</evidence>
<name>A0A1E1M0Y1_RHYSE</name>
<accession>A0A1E1M0Y1</accession>
<dbReference type="Proteomes" id="UP000177625">
    <property type="component" value="Unassembled WGS sequence"/>
</dbReference>
<proteinExistence type="predicted"/>
<dbReference type="AlphaFoldDB" id="A0A1E1M0Y1"/>
<gene>
    <name evidence="1" type="ORF">RSE6_02712</name>
</gene>